<dbReference type="AlphaFoldDB" id="A0A0C2BZ61"/>
<evidence type="ECO:0008006" key="3">
    <source>
        <dbReference type="Google" id="ProtNLM"/>
    </source>
</evidence>
<dbReference type="OrthoDB" id="6273691at2759"/>
<keyword evidence="2" id="KW-1185">Reference proteome</keyword>
<name>A0A0C2BZ61_9BILA</name>
<dbReference type="EMBL" id="KN794056">
    <property type="protein sequence ID" value="KIH42667.1"/>
    <property type="molecule type" value="Genomic_DNA"/>
</dbReference>
<evidence type="ECO:0000313" key="1">
    <source>
        <dbReference type="EMBL" id="KIH42667.1"/>
    </source>
</evidence>
<gene>
    <name evidence="1" type="ORF">ANCDUO_27346</name>
</gene>
<dbReference type="GO" id="GO:0005925">
    <property type="term" value="C:focal adhesion"/>
    <property type="evidence" value="ECO:0007669"/>
    <property type="project" value="TreeGrafter"/>
</dbReference>
<dbReference type="PANTHER" id="PTHR45734">
    <property type="entry name" value="TENSIN"/>
    <property type="match status" value="1"/>
</dbReference>
<organism evidence="1 2">
    <name type="scientific">Ancylostoma duodenale</name>
    <dbReference type="NCBI Taxonomy" id="51022"/>
    <lineage>
        <taxon>Eukaryota</taxon>
        <taxon>Metazoa</taxon>
        <taxon>Ecdysozoa</taxon>
        <taxon>Nematoda</taxon>
        <taxon>Chromadorea</taxon>
        <taxon>Rhabditida</taxon>
        <taxon>Rhabditina</taxon>
        <taxon>Rhabditomorpha</taxon>
        <taxon>Strongyloidea</taxon>
        <taxon>Ancylostomatidae</taxon>
        <taxon>Ancylostomatinae</taxon>
        <taxon>Ancylostoma</taxon>
    </lineage>
</organism>
<accession>A0A0C2BZ61</accession>
<reference evidence="1 2" key="1">
    <citation type="submission" date="2013-12" db="EMBL/GenBank/DDBJ databases">
        <title>Draft genome of the parsitic nematode Ancylostoma duodenale.</title>
        <authorList>
            <person name="Mitreva M."/>
        </authorList>
    </citation>
    <scope>NUCLEOTIDE SEQUENCE [LARGE SCALE GENOMIC DNA]</scope>
    <source>
        <strain evidence="1 2">Zhejiang</strain>
    </source>
</reference>
<evidence type="ECO:0000313" key="2">
    <source>
        <dbReference type="Proteomes" id="UP000054047"/>
    </source>
</evidence>
<dbReference type="InterPro" id="IPR051484">
    <property type="entry name" value="Tensin_PTEN_phosphatase"/>
</dbReference>
<dbReference type="InterPro" id="IPR029021">
    <property type="entry name" value="Prot-tyrosine_phosphatase-like"/>
</dbReference>
<dbReference type="SUPFAM" id="SSF52799">
    <property type="entry name" value="(Phosphotyrosine protein) phosphatases II"/>
    <property type="match status" value="1"/>
</dbReference>
<sequence>VWNVSRPRHDLSRCLAAENVGWPARIAPPLDRLCALCKQFEQWLSTSSNNVVVIHCKVCPTTDPASSRAEFVSIQGNTSRAAIVLAAFMHYNAICSNDEFVEDRFDMKRFAEKHIGANGQPSHKRYITYFSSLLSGKIRVNPAPIYLHRITVSHLIGRVLSFKVYERLLPVYQTAPRCVDTASTIFN</sequence>
<protein>
    <recommendedName>
        <fullName evidence="3">Phosphatase tensin-type domain-containing protein</fullName>
    </recommendedName>
</protein>
<dbReference type="Proteomes" id="UP000054047">
    <property type="component" value="Unassembled WGS sequence"/>
</dbReference>
<proteinExistence type="predicted"/>
<dbReference type="Gene3D" id="3.90.190.10">
    <property type="entry name" value="Protein tyrosine phosphatase superfamily"/>
    <property type="match status" value="1"/>
</dbReference>
<feature type="non-terminal residue" evidence="1">
    <location>
        <position position="1"/>
    </location>
</feature>
<dbReference type="PANTHER" id="PTHR45734:SF10">
    <property type="entry name" value="BLISTERY, ISOFORM A"/>
    <property type="match status" value="1"/>
</dbReference>